<evidence type="ECO:0000256" key="1">
    <source>
        <dbReference type="ARBA" id="ARBA00004496"/>
    </source>
</evidence>
<dbReference type="InterPro" id="IPR011006">
    <property type="entry name" value="CheY-like_superfamily"/>
</dbReference>
<evidence type="ECO:0000256" key="2">
    <source>
        <dbReference type="ARBA" id="ARBA00013332"/>
    </source>
</evidence>
<evidence type="ECO:0000256" key="7">
    <source>
        <dbReference type="ARBA" id="ARBA00023012"/>
    </source>
</evidence>
<dbReference type="Pfam" id="PF00072">
    <property type="entry name" value="Response_reg"/>
    <property type="match status" value="1"/>
</dbReference>
<name>A0AAC9P844_9PROT</name>
<evidence type="ECO:0000259" key="16">
    <source>
        <dbReference type="PROSITE" id="PS51755"/>
    </source>
</evidence>
<feature type="domain" description="Response regulatory" evidence="15">
    <location>
        <begin position="30"/>
        <end position="146"/>
    </location>
</feature>
<dbReference type="GO" id="GO:0032993">
    <property type="term" value="C:protein-DNA complex"/>
    <property type="evidence" value="ECO:0007669"/>
    <property type="project" value="TreeGrafter"/>
</dbReference>
<dbReference type="SMART" id="SM00448">
    <property type="entry name" value="REC"/>
    <property type="match status" value="1"/>
</dbReference>
<feature type="domain" description="OmpR/PhoB-type" evidence="16">
    <location>
        <begin position="155"/>
        <end position="253"/>
    </location>
</feature>
<evidence type="ECO:0000256" key="12">
    <source>
        <dbReference type="ARBA" id="ARBA00024735"/>
    </source>
</evidence>
<dbReference type="GO" id="GO:0000976">
    <property type="term" value="F:transcription cis-regulatory region binding"/>
    <property type="evidence" value="ECO:0007669"/>
    <property type="project" value="TreeGrafter"/>
</dbReference>
<evidence type="ECO:0000256" key="6">
    <source>
        <dbReference type="ARBA" id="ARBA00022592"/>
    </source>
</evidence>
<evidence type="ECO:0000313" key="17">
    <source>
        <dbReference type="EMBL" id="APH54171.1"/>
    </source>
</evidence>
<keyword evidence="8" id="KW-0805">Transcription regulation</keyword>
<dbReference type="InterPro" id="IPR001789">
    <property type="entry name" value="Sig_transdc_resp-reg_receiver"/>
</dbReference>
<dbReference type="SMART" id="SM00862">
    <property type="entry name" value="Trans_reg_C"/>
    <property type="match status" value="1"/>
</dbReference>
<dbReference type="SUPFAM" id="SSF52172">
    <property type="entry name" value="CheY-like"/>
    <property type="match status" value="1"/>
</dbReference>
<dbReference type="Gene3D" id="3.40.50.2300">
    <property type="match status" value="1"/>
</dbReference>
<keyword evidence="4" id="KW-0963">Cytoplasm</keyword>
<keyword evidence="3" id="KW-0813">Transport</keyword>
<dbReference type="InterPro" id="IPR039420">
    <property type="entry name" value="WalR-like"/>
</dbReference>
<keyword evidence="7" id="KW-0902">Two-component regulatory system</keyword>
<keyword evidence="6" id="KW-0592">Phosphate transport</keyword>
<organism evidence="17 18">
    <name type="scientific">Granulibacter bethesdensis</name>
    <dbReference type="NCBI Taxonomy" id="364410"/>
    <lineage>
        <taxon>Bacteria</taxon>
        <taxon>Pseudomonadati</taxon>
        <taxon>Pseudomonadota</taxon>
        <taxon>Alphaproteobacteria</taxon>
        <taxon>Acetobacterales</taxon>
        <taxon>Acetobacteraceae</taxon>
        <taxon>Granulibacter</taxon>
    </lineage>
</organism>
<dbReference type="AlphaFoldDB" id="A0AAC9P844"/>
<evidence type="ECO:0000313" key="18">
    <source>
        <dbReference type="Proteomes" id="UP000182373"/>
    </source>
</evidence>
<comment type="function">
    <text evidence="12">This protein is a positive regulator for the phosphate regulon. Transcription of this operon is positively regulated by PhoB and PhoR when phosphate is limited.</text>
</comment>
<evidence type="ECO:0000256" key="5">
    <source>
        <dbReference type="ARBA" id="ARBA00022553"/>
    </source>
</evidence>
<dbReference type="GO" id="GO:0000156">
    <property type="term" value="F:phosphorelay response regulator activity"/>
    <property type="evidence" value="ECO:0007669"/>
    <property type="project" value="InterPro"/>
</dbReference>
<reference evidence="18" key="1">
    <citation type="submission" date="2016-11" db="EMBL/GenBank/DDBJ databases">
        <title>Comparative genomic and phenotypic analysis of Granulibacter bethesdensis clinical isolates from patients with chronic granulomatous disease.</title>
        <authorList>
            <person name="Zarember K.A."/>
            <person name="Porcella S.F."/>
            <person name="Chu J."/>
            <person name="Ding L."/>
            <person name="Dahlstrom E."/>
            <person name="Barbian K."/>
            <person name="Martens C."/>
            <person name="Sykora L."/>
            <person name="Kramer S."/>
            <person name="Pettinato A.M."/>
            <person name="Hong H."/>
            <person name="Wald G."/>
            <person name="Berg L.J."/>
            <person name="Rogge L.S."/>
            <person name="Greenberg D.E."/>
            <person name="Falcone E.L."/>
            <person name="Neves J.F."/>
            <person name="Simoes M.J."/>
            <person name="Casal M."/>
            <person name="Rodriguez-Lopez F.C."/>
            <person name="Zelazny A."/>
            <person name="Gallin J.I."/>
            <person name="Holland S.M."/>
        </authorList>
    </citation>
    <scope>NUCLEOTIDE SEQUENCE [LARGE SCALE GENOMIC DNA]</scope>
    <source>
        <strain evidence="18">NIH9.1</strain>
    </source>
</reference>
<dbReference type="CDD" id="cd00383">
    <property type="entry name" value="trans_reg_C"/>
    <property type="match status" value="1"/>
</dbReference>
<dbReference type="Pfam" id="PF00486">
    <property type="entry name" value="Trans_reg_C"/>
    <property type="match status" value="1"/>
</dbReference>
<dbReference type="PROSITE" id="PS50110">
    <property type="entry name" value="RESPONSE_REGULATORY"/>
    <property type="match status" value="1"/>
</dbReference>
<keyword evidence="11" id="KW-0804">Transcription</keyword>
<dbReference type="FunFam" id="3.40.50.2300:FF:000001">
    <property type="entry name" value="DNA-binding response regulator PhoB"/>
    <property type="match status" value="1"/>
</dbReference>
<evidence type="ECO:0000256" key="3">
    <source>
        <dbReference type="ARBA" id="ARBA00022448"/>
    </source>
</evidence>
<dbReference type="GO" id="GO:0006817">
    <property type="term" value="P:phosphate ion transport"/>
    <property type="evidence" value="ECO:0007669"/>
    <property type="project" value="UniProtKB-KW"/>
</dbReference>
<dbReference type="InterPro" id="IPR036388">
    <property type="entry name" value="WH-like_DNA-bd_sf"/>
</dbReference>
<proteinExistence type="predicted"/>
<dbReference type="GO" id="GO:0006355">
    <property type="term" value="P:regulation of DNA-templated transcription"/>
    <property type="evidence" value="ECO:0007669"/>
    <property type="project" value="InterPro"/>
</dbReference>
<evidence type="ECO:0000256" key="14">
    <source>
        <dbReference type="PROSITE-ProRule" id="PRU01091"/>
    </source>
</evidence>
<dbReference type="EMBL" id="CP018191">
    <property type="protein sequence ID" value="APH54171.1"/>
    <property type="molecule type" value="Genomic_DNA"/>
</dbReference>
<evidence type="ECO:0000256" key="9">
    <source>
        <dbReference type="ARBA" id="ARBA00023125"/>
    </source>
</evidence>
<dbReference type="Proteomes" id="UP000182373">
    <property type="component" value="Chromosome"/>
</dbReference>
<dbReference type="CDD" id="cd17574">
    <property type="entry name" value="REC_OmpR"/>
    <property type="match status" value="1"/>
</dbReference>
<keyword evidence="9 14" id="KW-0238">DNA-binding</keyword>
<protein>
    <recommendedName>
        <fullName evidence="2">Phosphate regulon transcriptional regulatory protein PhoB</fullName>
    </recommendedName>
</protein>
<dbReference type="InterPro" id="IPR011879">
    <property type="entry name" value="Sig_transdc_resp-reg_PhoB"/>
</dbReference>
<evidence type="ECO:0000259" key="15">
    <source>
        <dbReference type="PROSITE" id="PS50110"/>
    </source>
</evidence>
<dbReference type="GO" id="GO:0005829">
    <property type="term" value="C:cytosol"/>
    <property type="evidence" value="ECO:0007669"/>
    <property type="project" value="TreeGrafter"/>
</dbReference>
<keyword evidence="10" id="KW-0010">Activator</keyword>
<evidence type="ECO:0000256" key="11">
    <source>
        <dbReference type="ARBA" id="ARBA00023163"/>
    </source>
</evidence>
<feature type="DNA-binding region" description="OmpR/PhoB-type" evidence="14">
    <location>
        <begin position="155"/>
        <end position="253"/>
    </location>
</feature>
<keyword evidence="5 13" id="KW-0597">Phosphoprotein</keyword>
<feature type="modified residue" description="4-aspartylphosphate" evidence="13">
    <location>
        <position position="79"/>
    </location>
</feature>
<evidence type="ECO:0000256" key="8">
    <source>
        <dbReference type="ARBA" id="ARBA00023015"/>
    </source>
</evidence>
<evidence type="ECO:0000256" key="4">
    <source>
        <dbReference type="ARBA" id="ARBA00022490"/>
    </source>
</evidence>
<dbReference type="InterPro" id="IPR001867">
    <property type="entry name" value="OmpR/PhoB-type_DNA-bd"/>
</dbReference>
<evidence type="ECO:0000256" key="10">
    <source>
        <dbReference type="ARBA" id="ARBA00023159"/>
    </source>
</evidence>
<dbReference type="PROSITE" id="PS51755">
    <property type="entry name" value="OMPR_PHOB"/>
    <property type="match status" value="1"/>
</dbReference>
<dbReference type="PANTHER" id="PTHR48111:SF40">
    <property type="entry name" value="PHOSPHATE REGULON TRANSCRIPTIONAL REGULATORY PROTEIN PHOB"/>
    <property type="match status" value="1"/>
</dbReference>
<dbReference type="Gene3D" id="1.10.10.10">
    <property type="entry name" value="Winged helix-like DNA-binding domain superfamily/Winged helix DNA-binding domain"/>
    <property type="match status" value="1"/>
</dbReference>
<accession>A0AAC9P844</accession>
<gene>
    <name evidence="17" type="ORF">GbCGDNIH9_0915</name>
</gene>
<dbReference type="PANTHER" id="PTHR48111">
    <property type="entry name" value="REGULATOR OF RPOS"/>
    <property type="match status" value="1"/>
</dbReference>
<comment type="subcellular location">
    <subcellularLocation>
        <location evidence="1">Cytoplasm</location>
    </subcellularLocation>
</comment>
<evidence type="ECO:0000256" key="13">
    <source>
        <dbReference type="PROSITE-ProRule" id="PRU00169"/>
    </source>
</evidence>
<dbReference type="NCBIfam" id="TIGR02154">
    <property type="entry name" value="PhoB"/>
    <property type="match status" value="1"/>
</dbReference>
<sequence length="256" mass="29175">MRGDCIIMRFAQEETRSRPAETPAGQTRPTVLIVEDEAALATMLRYNLEKQGFRVEEASDGQEALHRLSEVQPDLVLLDWMLPGLSGIEVCRQIRRKPGTRDLPIIMVTARVEDQDAVRALNTGADDYITKPFNMQALQARIRALLRRASPVTAKGMLTFHDITMDLATHRVHRNNRPIHLGPTEFRLMEFFLQHPRRVFSREELLDSVWGTDIHVEPRTVDVHIRRLRKAVNGEGEVDLVRTVRAAGYALDTDPL</sequence>